<dbReference type="AlphaFoldDB" id="A0AAJ0MTJ7"/>
<dbReference type="EMBL" id="JAULSX010000002">
    <property type="protein sequence ID" value="KAK3497080.1"/>
    <property type="molecule type" value="Genomic_DNA"/>
</dbReference>
<feature type="compositionally biased region" description="Polar residues" evidence="1">
    <location>
        <begin position="314"/>
        <end position="328"/>
    </location>
</feature>
<reference evidence="2 3" key="1">
    <citation type="journal article" date="2023" name="Mol. Phylogenet. Evol.">
        <title>Genome-scale phylogeny and comparative genomics of the fungal order Sordariales.</title>
        <authorList>
            <person name="Hensen N."/>
            <person name="Bonometti L."/>
            <person name="Westerberg I."/>
            <person name="Brannstrom I.O."/>
            <person name="Guillou S."/>
            <person name="Cros-Aarteil S."/>
            <person name="Calhoun S."/>
            <person name="Haridas S."/>
            <person name="Kuo A."/>
            <person name="Mondo S."/>
            <person name="Pangilinan J."/>
            <person name="Riley R."/>
            <person name="LaButti K."/>
            <person name="Andreopoulos B."/>
            <person name="Lipzen A."/>
            <person name="Chen C."/>
            <person name="Yan M."/>
            <person name="Daum C."/>
            <person name="Ng V."/>
            <person name="Clum A."/>
            <person name="Steindorff A."/>
            <person name="Ohm R.A."/>
            <person name="Martin F."/>
            <person name="Silar P."/>
            <person name="Natvig D.O."/>
            <person name="Lalanne C."/>
            <person name="Gautier V."/>
            <person name="Ament-Velasquez S.L."/>
            <person name="Kruys A."/>
            <person name="Hutchinson M.I."/>
            <person name="Powell A.J."/>
            <person name="Barry K."/>
            <person name="Miller A.N."/>
            <person name="Grigoriev I.V."/>
            <person name="Debuchy R."/>
            <person name="Gladieux P."/>
            <person name="Hiltunen Thoren M."/>
            <person name="Johannesson H."/>
        </authorList>
    </citation>
    <scope>NUCLEOTIDE SEQUENCE [LARGE SCALE GENOMIC DNA]</scope>
    <source>
        <strain evidence="2 3">FGSC 10403</strain>
    </source>
</reference>
<dbReference type="RefSeq" id="XP_062695344.1">
    <property type="nucleotide sequence ID" value="XM_062841730.1"/>
</dbReference>
<proteinExistence type="predicted"/>
<accession>A0AAJ0MTJ7</accession>
<evidence type="ECO:0000256" key="1">
    <source>
        <dbReference type="SAM" id="MobiDB-lite"/>
    </source>
</evidence>
<feature type="region of interest" description="Disordered" evidence="1">
    <location>
        <begin position="314"/>
        <end position="351"/>
    </location>
</feature>
<keyword evidence="3" id="KW-1185">Reference proteome</keyword>
<name>A0AAJ0MTJ7_9PEZI</name>
<organism evidence="2 3">
    <name type="scientific">Neurospora hispaniola</name>
    <dbReference type="NCBI Taxonomy" id="588809"/>
    <lineage>
        <taxon>Eukaryota</taxon>
        <taxon>Fungi</taxon>
        <taxon>Dikarya</taxon>
        <taxon>Ascomycota</taxon>
        <taxon>Pezizomycotina</taxon>
        <taxon>Sordariomycetes</taxon>
        <taxon>Sordariomycetidae</taxon>
        <taxon>Sordariales</taxon>
        <taxon>Sordariaceae</taxon>
        <taxon>Neurospora</taxon>
    </lineage>
</organism>
<feature type="region of interest" description="Disordered" evidence="1">
    <location>
        <begin position="64"/>
        <end position="221"/>
    </location>
</feature>
<feature type="compositionally biased region" description="Gly residues" evidence="1">
    <location>
        <begin position="334"/>
        <end position="348"/>
    </location>
</feature>
<feature type="compositionally biased region" description="Gly residues" evidence="1">
    <location>
        <begin position="76"/>
        <end position="86"/>
    </location>
</feature>
<comment type="caution">
    <text evidence="2">The sequence shown here is derived from an EMBL/GenBank/DDBJ whole genome shotgun (WGS) entry which is preliminary data.</text>
</comment>
<gene>
    <name evidence="2" type="ORF">B0T23DRAFT_74509</name>
</gene>
<protein>
    <submittedName>
        <fullName evidence="2">Uncharacterized protein</fullName>
    </submittedName>
</protein>
<feature type="compositionally biased region" description="Low complexity" evidence="1">
    <location>
        <begin position="208"/>
        <end position="221"/>
    </location>
</feature>
<dbReference type="GeneID" id="87879352"/>
<evidence type="ECO:0000313" key="2">
    <source>
        <dbReference type="EMBL" id="KAK3497080.1"/>
    </source>
</evidence>
<feature type="compositionally biased region" description="Gly residues" evidence="1">
    <location>
        <begin position="116"/>
        <end position="207"/>
    </location>
</feature>
<sequence length="430" mass="42243">MALNLIPRLPSLSVLAAADNVCRIDLTVLFPDCASIEIGVPPNQPHSVDVQPSTIYVTVSGPTVTVPPHGDHTHGPGAGGSVGPGGSAQWPVTTTCDEEGLVTAMPIPTGPPSGPGGPGSGGPGNGGPGSGNNGPGNGNNGPGSGNNGPGTGNNGPGSGNNGPGTGNNGPGSGNNGPGTGNNGPGSGNNGPGNGNNGPGSGNNGPGNGNNNPSPSSTTTLTTRTTLTTAIRTSLPTPTTTSCPLPPFLSISTTLADLLDLDLKLYLDLSSLTSGVSSLLDSVSNLLGADNRPASPSNLPTTQVSRFRTLPCGTSLGSLPGGNSTTIPINNTDGPDGGNGNGNGNGDGDNSGSSAIEECIQRCEKDAIRASLELLTLRDCLGVTVDRTTTVDNCLWFVGPRGEKLPVLDLGVVVDLTGLLGEGVESAVRDD</sequence>
<dbReference type="Proteomes" id="UP001285908">
    <property type="component" value="Unassembled WGS sequence"/>
</dbReference>
<evidence type="ECO:0000313" key="3">
    <source>
        <dbReference type="Proteomes" id="UP001285908"/>
    </source>
</evidence>